<evidence type="ECO:0008006" key="4">
    <source>
        <dbReference type="Google" id="ProtNLM"/>
    </source>
</evidence>
<accession>A0ABT9QTE9</accession>
<comment type="caution">
    <text evidence="2">The sequence shown here is derived from an EMBL/GenBank/DDBJ whole genome shotgun (WGS) entry which is preliminary data.</text>
</comment>
<gene>
    <name evidence="2" type="ORF">J2853_009258</name>
</gene>
<name>A0ABT9QTE9_9ACTN</name>
<organism evidence="2 3">
    <name type="scientific">Streptosporangium lutulentum</name>
    <dbReference type="NCBI Taxonomy" id="1461250"/>
    <lineage>
        <taxon>Bacteria</taxon>
        <taxon>Bacillati</taxon>
        <taxon>Actinomycetota</taxon>
        <taxon>Actinomycetes</taxon>
        <taxon>Streptosporangiales</taxon>
        <taxon>Streptosporangiaceae</taxon>
        <taxon>Streptosporangium</taxon>
    </lineage>
</organism>
<sequence>MPTRVNRQTVDLSAYPDLIVLYLGMRVNRLYGVRTFFSFGRKISESVEGKPDGLLLHEPVYYSFFPMNMGMRQYWRDLPSLLAFARSEPHRQWWLDFLRDSGGTGFWHETYSVRGGMEAVYDDVPKPLGFGRFAGLQRARGPMFGSASRLGRSDDDGSPALSETDLYGS</sequence>
<evidence type="ECO:0000256" key="1">
    <source>
        <dbReference type="SAM" id="MobiDB-lite"/>
    </source>
</evidence>
<evidence type="ECO:0000313" key="3">
    <source>
        <dbReference type="Proteomes" id="UP001225356"/>
    </source>
</evidence>
<dbReference type="InterPro" id="IPR025444">
    <property type="entry name" value="Monooxy_af470"/>
</dbReference>
<proteinExistence type="predicted"/>
<protein>
    <recommendedName>
        <fullName evidence="4">DUF4188 domain-containing protein</fullName>
    </recommendedName>
</protein>
<feature type="region of interest" description="Disordered" evidence="1">
    <location>
        <begin position="145"/>
        <end position="169"/>
    </location>
</feature>
<dbReference type="Proteomes" id="UP001225356">
    <property type="component" value="Unassembled WGS sequence"/>
</dbReference>
<dbReference type="RefSeq" id="WP_307568232.1">
    <property type="nucleotide sequence ID" value="NZ_JAUSQU010000001.1"/>
</dbReference>
<reference evidence="2 3" key="1">
    <citation type="submission" date="2023-07" db="EMBL/GenBank/DDBJ databases">
        <title>Sequencing the genomes of 1000 actinobacteria strains.</title>
        <authorList>
            <person name="Klenk H.-P."/>
        </authorList>
    </citation>
    <scope>NUCLEOTIDE SEQUENCE [LARGE SCALE GENOMIC DNA]</scope>
    <source>
        <strain evidence="2 3">DSM 46740</strain>
    </source>
</reference>
<dbReference type="EMBL" id="JAUSQU010000001">
    <property type="protein sequence ID" value="MDP9850047.1"/>
    <property type="molecule type" value="Genomic_DNA"/>
</dbReference>
<dbReference type="Pfam" id="PF13826">
    <property type="entry name" value="Monooxy_af470-like"/>
    <property type="match status" value="1"/>
</dbReference>
<keyword evidence="3" id="KW-1185">Reference proteome</keyword>
<evidence type="ECO:0000313" key="2">
    <source>
        <dbReference type="EMBL" id="MDP9850047.1"/>
    </source>
</evidence>